<dbReference type="EMBL" id="BMML01000003">
    <property type="protein sequence ID" value="GGM97977.1"/>
    <property type="molecule type" value="Genomic_DNA"/>
</dbReference>
<reference evidence="2" key="2">
    <citation type="submission" date="2020-09" db="EMBL/GenBank/DDBJ databases">
        <authorList>
            <person name="Sun Q."/>
            <person name="Zhou Y."/>
        </authorList>
    </citation>
    <scope>NUCLEOTIDE SEQUENCE</scope>
    <source>
        <strain evidence="2">CGMCC 4.7110</strain>
    </source>
</reference>
<evidence type="ECO:0000313" key="3">
    <source>
        <dbReference type="Proteomes" id="UP000653411"/>
    </source>
</evidence>
<comment type="caution">
    <text evidence="2">The sequence shown here is derived from an EMBL/GenBank/DDBJ whole genome shotgun (WGS) entry which is preliminary data.</text>
</comment>
<evidence type="ECO:0000313" key="2">
    <source>
        <dbReference type="EMBL" id="GGM97977.1"/>
    </source>
</evidence>
<feature type="domain" description="Carboxymuconolactone decarboxylase-like" evidence="1">
    <location>
        <begin position="44"/>
        <end position="124"/>
    </location>
</feature>
<dbReference type="RefSeq" id="WP_189262110.1">
    <property type="nucleotide sequence ID" value="NZ_BMML01000003.1"/>
</dbReference>
<dbReference type="Gene3D" id="1.20.1290.10">
    <property type="entry name" value="AhpD-like"/>
    <property type="match status" value="1"/>
</dbReference>
<dbReference type="InterPro" id="IPR003779">
    <property type="entry name" value="CMD-like"/>
</dbReference>
<dbReference type="GO" id="GO:0051920">
    <property type="term" value="F:peroxiredoxin activity"/>
    <property type="evidence" value="ECO:0007669"/>
    <property type="project" value="InterPro"/>
</dbReference>
<dbReference type="Pfam" id="PF02627">
    <property type="entry name" value="CMD"/>
    <property type="match status" value="1"/>
</dbReference>
<dbReference type="Proteomes" id="UP000653411">
    <property type="component" value="Unassembled WGS sequence"/>
</dbReference>
<proteinExistence type="predicted"/>
<name>A0A917X9P9_9ACTN</name>
<dbReference type="SUPFAM" id="SSF69118">
    <property type="entry name" value="AhpD-like"/>
    <property type="match status" value="1"/>
</dbReference>
<dbReference type="InterPro" id="IPR029032">
    <property type="entry name" value="AhpD-like"/>
</dbReference>
<accession>A0A917X9P9</accession>
<protein>
    <recommendedName>
        <fullName evidence="1">Carboxymuconolactone decarboxylase-like domain-containing protein</fullName>
    </recommendedName>
</protein>
<sequence length="181" mass="20496">MTASPRIPPLEVDGLDAATAELLHSCVQDGTAANNIYRTILRHPRVFKRWTRFGAVLLYGWIPERDRELVVLRTAHNCRCAYEWEHHKQLAQRRGVSAEEVEAVLQGPEWAGWSQWDAALLRAADELHRDSRVGDATWAVLAERYDERLLIELPMLVGNYHAVAFAVNSLGIQYEAGEAQP</sequence>
<gene>
    <name evidence="2" type="ORF">GCM10011578_018640</name>
</gene>
<organism evidence="2 3">
    <name type="scientific">Streptomyces fuscichromogenes</name>
    <dbReference type="NCBI Taxonomy" id="1324013"/>
    <lineage>
        <taxon>Bacteria</taxon>
        <taxon>Bacillati</taxon>
        <taxon>Actinomycetota</taxon>
        <taxon>Actinomycetes</taxon>
        <taxon>Kitasatosporales</taxon>
        <taxon>Streptomycetaceae</taxon>
        <taxon>Streptomyces</taxon>
    </lineage>
</organism>
<evidence type="ECO:0000259" key="1">
    <source>
        <dbReference type="Pfam" id="PF02627"/>
    </source>
</evidence>
<reference evidence="2" key="1">
    <citation type="journal article" date="2014" name="Int. J. Syst. Evol. Microbiol.">
        <title>Complete genome sequence of Corynebacterium casei LMG S-19264T (=DSM 44701T), isolated from a smear-ripened cheese.</title>
        <authorList>
            <consortium name="US DOE Joint Genome Institute (JGI-PGF)"/>
            <person name="Walter F."/>
            <person name="Albersmeier A."/>
            <person name="Kalinowski J."/>
            <person name="Ruckert C."/>
        </authorList>
    </citation>
    <scope>NUCLEOTIDE SEQUENCE</scope>
    <source>
        <strain evidence="2">CGMCC 4.7110</strain>
    </source>
</reference>
<dbReference type="PANTHER" id="PTHR34846:SF5">
    <property type="entry name" value="CARBOXYMUCONOLACTONE DECARBOXYLASE-LIKE DOMAIN-CONTAINING PROTEIN"/>
    <property type="match status" value="1"/>
</dbReference>
<dbReference type="AlphaFoldDB" id="A0A917X9P9"/>
<keyword evidence="3" id="KW-1185">Reference proteome</keyword>
<dbReference type="PANTHER" id="PTHR34846">
    <property type="entry name" value="4-CARBOXYMUCONOLACTONE DECARBOXYLASE FAMILY PROTEIN (AFU_ORTHOLOGUE AFUA_6G11590)"/>
    <property type="match status" value="1"/>
</dbReference>